<dbReference type="EMBL" id="FCON02000559">
    <property type="protein sequence ID" value="SAL88914.1"/>
    <property type="molecule type" value="Genomic_DNA"/>
</dbReference>
<evidence type="ECO:0000256" key="3">
    <source>
        <dbReference type="ARBA" id="ARBA00022989"/>
    </source>
</evidence>
<dbReference type="OrthoDB" id="4474610at2"/>
<dbReference type="PANTHER" id="PTHR11662:SF450">
    <property type="entry name" value="BLR1003 PROTEIN"/>
    <property type="match status" value="1"/>
</dbReference>
<dbReference type="Pfam" id="PF07690">
    <property type="entry name" value="MFS_1"/>
    <property type="match status" value="1"/>
</dbReference>
<dbReference type="PROSITE" id="PS50850">
    <property type="entry name" value="MFS"/>
    <property type="match status" value="1"/>
</dbReference>
<evidence type="ECO:0000256" key="1">
    <source>
        <dbReference type="ARBA" id="ARBA00004141"/>
    </source>
</evidence>
<keyword evidence="2 5" id="KW-0812">Transmembrane</keyword>
<protein>
    <submittedName>
        <fullName evidence="7">Major facilitator transporter</fullName>
    </submittedName>
</protein>
<feature type="domain" description="Major facilitator superfamily (MFS) profile" evidence="6">
    <location>
        <begin position="1"/>
        <end position="171"/>
    </location>
</feature>
<keyword evidence="8" id="KW-1185">Reference proteome</keyword>
<dbReference type="Proteomes" id="UP000054770">
    <property type="component" value="Unassembled WGS sequence"/>
</dbReference>
<evidence type="ECO:0000256" key="5">
    <source>
        <dbReference type="SAM" id="Phobius"/>
    </source>
</evidence>
<evidence type="ECO:0000256" key="2">
    <source>
        <dbReference type="ARBA" id="ARBA00022692"/>
    </source>
</evidence>
<dbReference type="GO" id="GO:0022857">
    <property type="term" value="F:transmembrane transporter activity"/>
    <property type="evidence" value="ECO:0007669"/>
    <property type="project" value="InterPro"/>
</dbReference>
<dbReference type="InterPro" id="IPR020846">
    <property type="entry name" value="MFS_dom"/>
</dbReference>
<evidence type="ECO:0000256" key="4">
    <source>
        <dbReference type="ARBA" id="ARBA00023136"/>
    </source>
</evidence>
<keyword evidence="3 5" id="KW-1133">Transmembrane helix</keyword>
<comment type="subcellular location">
    <subcellularLocation>
        <location evidence="1">Membrane</location>
        <topology evidence="1">Multi-pass membrane protein</topology>
    </subcellularLocation>
</comment>
<dbReference type="AlphaFoldDB" id="A0A158L651"/>
<accession>A0A158L651</accession>
<feature type="transmembrane region" description="Helical" evidence="5">
    <location>
        <begin position="49"/>
        <end position="67"/>
    </location>
</feature>
<comment type="caution">
    <text evidence="7">The sequence shown here is derived from an EMBL/GenBank/DDBJ whole genome shotgun (WGS) entry which is preliminary data.</text>
</comment>
<organism evidence="7 8">
    <name type="scientific">Caballeronia choica</name>
    <dbReference type="NCBI Taxonomy" id="326476"/>
    <lineage>
        <taxon>Bacteria</taxon>
        <taxon>Pseudomonadati</taxon>
        <taxon>Pseudomonadota</taxon>
        <taxon>Betaproteobacteria</taxon>
        <taxon>Burkholderiales</taxon>
        <taxon>Burkholderiaceae</taxon>
        <taxon>Caballeronia</taxon>
    </lineage>
</organism>
<dbReference type="InterPro" id="IPR050382">
    <property type="entry name" value="MFS_Na/Anion_cotransporter"/>
</dbReference>
<gene>
    <name evidence="7" type="ORF">AWB68_08933</name>
</gene>
<evidence type="ECO:0000313" key="8">
    <source>
        <dbReference type="Proteomes" id="UP000054770"/>
    </source>
</evidence>
<feature type="transmembrane region" description="Helical" evidence="5">
    <location>
        <begin position="138"/>
        <end position="159"/>
    </location>
</feature>
<sequence length="171" mass="18523">MLGIVAVPMMKDLNLSPSQFGLVASSFFSLYSISGIAVGFLANRFNTKWIITGLALIWAVTQFPIAWWPTLPMLVACRVILGIGEGPAYPVAIHAAYKWFPDSRRNLITAIIAQGGPAGVVVAAPILSYLLVRFGWQSAFIALGVAGLLWTAFWLALVLREHKRNPPSGSL</sequence>
<dbReference type="Gene3D" id="1.20.1250.20">
    <property type="entry name" value="MFS general substrate transporter like domains"/>
    <property type="match status" value="1"/>
</dbReference>
<reference evidence="7" key="1">
    <citation type="submission" date="2016-01" db="EMBL/GenBank/DDBJ databases">
        <authorList>
            <person name="Peeters C."/>
        </authorList>
    </citation>
    <scope>NUCLEOTIDE SEQUENCE [LARGE SCALE GENOMIC DNA]</scope>
    <source>
        <strain evidence="7">LMG 22940</strain>
    </source>
</reference>
<keyword evidence="4 5" id="KW-0472">Membrane</keyword>
<dbReference type="SUPFAM" id="SSF103473">
    <property type="entry name" value="MFS general substrate transporter"/>
    <property type="match status" value="1"/>
</dbReference>
<proteinExistence type="predicted"/>
<feature type="transmembrane region" description="Helical" evidence="5">
    <location>
        <begin position="20"/>
        <end position="42"/>
    </location>
</feature>
<dbReference type="InterPro" id="IPR011701">
    <property type="entry name" value="MFS"/>
</dbReference>
<dbReference type="InterPro" id="IPR036259">
    <property type="entry name" value="MFS_trans_sf"/>
</dbReference>
<name>A0A158L651_9BURK</name>
<dbReference type="PANTHER" id="PTHR11662">
    <property type="entry name" value="SOLUTE CARRIER FAMILY 17"/>
    <property type="match status" value="1"/>
</dbReference>
<evidence type="ECO:0000313" key="7">
    <source>
        <dbReference type="EMBL" id="SAL88914.1"/>
    </source>
</evidence>
<evidence type="ECO:0000259" key="6">
    <source>
        <dbReference type="PROSITE" id="PS50850"/>
    </source>
</evidence>
<dbReference type="GO" id="GO:0016020">
    <property type="term" value="C:membrane"/>
    <property type="evidence" value="ECO:0007669"/>
    <property type="project" value="UniProtKB-SubCell"/>
</dbReference>
<feature type="transmembrane region" description="Helical" evidence="5">
    <location>
        <begin position="107"/>
        <end position="132"/>
    </location>
</feature>